<accession>A0ABP7HGT6</accession>
<sequence length="300" mass="32712">MKINMKNVAVIGAGTMGNGIAHTFAQSGFQVQLIDISEASLKRGMDTIAKNLDRMVAKEKITEADKQATLSNITTHTKLEDGVKNVSLVVEAATENIDLKLNIFKQLDEVCSDETILATNTSSISITQIAAVTSRPEKVIGMHFMNPVPIMKLVEIIRGYNTTDAVTSTIMELSKTLGKIPVEVNDYPGFVANRILMPMINESIETLYNGVAGVQEIDTVMKLGMAHPMGPLQLADFIGLDVCLSILNVMYDGFKNPKYAPCPLLVNMVRAGKLGVKSGEGFYDYSESRKAEKISKQFSN</sequence>
<dbReference type="SUPFAM" id="SSF48179">
    <property type="entry name" value="6-phosphogluconate dehydrogenase C-terminal domain-like"/>
    <property type="match status" value="1"/>
</dbReference>
<dbReference type="PANTHER" id="PTHR48075:SF5">
    <property type="entry name" value="3-HYDROXYBUTYRYL-COA DEHYDROGENASE"/>
    <property type="match status" value="1"/>
</dbReference>
<evidence type="ECO:0000259" key="4">
    <source>
        <dbReference type="Pfam" id="PF02737"/>
    </source>
</evidence>
<dbReference type="SUPFAM" id="SSF51735">
    <property type="entry name" value="NAD(P)-binding Rossmann-fold domains"/>
    <property type="match status" value="1"/>
</dbReference>
<dbReference type="Gene3D" id="3.40.50.720">
    <property type="entry name" value="NAD(P)-binding Rossmann-like Domain"/>
    <property type="match status" value="1"/>
</dbReference>
<evidence type="ECO:0000313" key="5">
    <source>
        <dbReference type="EMBL" id="GAA3791885.1"/>
    </source>
</evidence>
<dbReference type="Gene3D" id="1.10.1040.10">
    <property type="entry name" value="N-(1-d-carboxylethyl)-l-norvaline Dehydrogenase, domain 2"/>
    <property type="match status" value="1"/>
</dbReference>
<dbReference type="Proteomes" id="UP001501456">
    <property type="component" value="Unassembled WGS sequence"/>
</dbReference>
<dbReference type="PIRSF" id="PIRSF000105">
    <property type="entry name" value="HCDH"/>
    <property type="match status" value="1"/>
</dbReference>
<feature type="domain" description="3-hydroxyacyl-CoA dehydrogenase C-terminal" evidence="3">
    <location>
        <begin position="189"/>
        <end position="285"/>
    </location>
</feature>
<feature type="domain" description="3-hydroxyacyl-CoA dehydrogenase NAD binding" evidence="4">
    <location>
        <begin position="7"/>
        <end position="186"/>
    </location>
</feature>
<dbReference type="Pfam" id="PF00725">
    <property type="entry name" value="3HCDH"/>
    <property type="match status" value="1"/>
</dbReference>
<dbReference type="InterPro" id="IPR006176">
    <property type="entry name" value="3-OHacyl-CoA_DH_NAD-bd"/>
</dbReference>
<comment type="similarity">
    <text evidence="1">Belongs to the 3-hydroxyacyl-CoA dehydrogenase family.</text>
</comment>
<dbReference type="PANTHER" id="PTHR48075">
    <property type="entry name" value="3-HYDROXYACYL-COA DEHYDROGENASE FAMILY PROTEIN"/>
    <property type="match status" value="1"/>
</dbReference>
<dbReference type="PROSITE" id="PS00067">
    <property type="entry name" value="3HCDH"/>
    <property type="match status" value="1"/>
</dbReference>
<evidence type="ECO:0000256" key="2">
    <source>
        <dbReference type="ARBA" id="ARBA00023002"/>
    </source>
</evidence>
<name>A0ABP7HGT6_9FLAO</name>
<dbReference type="EMBL" id="BAABBI010000006">
    <property type="protein sequence ID" value="GAA3791885.1"/>
    <property type="molecule type" value="Genomic_DNA"/>
</dbReference>
<evidence type="ECO:0000256" key="1">
    <source>
        <dbReference type="ARBA" id="ARBA00009463"/>
    </source>
</evidence>
<dbReference type="NCBIfam" id="NF004474">
    <property type="entry name" value="PRK05808.1"/>
    <property type="match status" value="1"/>
</dbReference>
<keyword evidence="2" id="KW-0560">Oxidoreductase</keyword>
<gene>
    <name evidence="5" type="ORF">GCM10022271_25360</name>
</gene>
<dbReference type="InterPro" id="IPR006180">
    <property type="entry name" value="3-OHacyl-CoA_DH_CS"/>
</dbReference>
<dbReference type="InterPro" id="IPR022694">
    <property type="entry name" value="3-OHacyl-CoA_DH"/>
</dbReference>
<dbReference type="InterPro" id="IPR008927">
    <property type="entry name" value="6-PGluconate_DH-like_C_sf"/>
</dbReference>
<dbReference type="InterPro" id="IPR013328">
    <property type="entry name" value="6PGD_dom2"/>
</dbReference>
<evidence type="ECO:0000313" key="6">
    <source>
        <dbReference type="Proteomes" id="UP001501456"/>
    </source>
</evidence>
<keyword evidence="6" id="KW-1185">Reference proteome</keyword>
<dbReference type="InterPro" id="IPR006108">
    <property type="entry name" value="3HC_DH_C"/>
</dbReference>
<evidence type="ECO:0000259" key="3">
    <source>
        <dbReference type="Pfam" id="PF00725"/>
    </source>
</evidence>
<comment type="caution">
    <text evidence="5">The sequence shown here is derived from an EMBL/GenBank/DDBJ whole genome shotgun (WGS) entry which is preliminary data.</text>
</comment>
<protein>
    <submittedName>
        <fullName evidence="5">3-hydroxybutyryl-CoA dehydrogenase</fullName>
    </submittedName>
</protein>
<reference evidence="6" key="1">
    <citation type="journal article" date="2019" name="Int. J. Syst. Evol. Microbiol.">
        <title>The Global Catalogue of Microorganisms (GCM) 10K type strain sequencing project: providing services to taxonomists for standard genome sequencing and annotation.</title>
        <authorList>
            <consortium name="The Broad Institute Genomics Platform"/>
            <consortium name="The Broad Institute Genome Sequencing Center for Infectious Disease"/>
            <person name="Wu L."/>
            <person name="Ma J."/>
        </authorList>
    </citation>
    <scope>NUCLEOTIDE SEQUENCE [LARGE SCALE GENOMIC DNA]</scope>
    <source>
        <strain evidence="6">JCM 17525</strain>
    </source>
</reference>
<dbReference type="Pfam" id="PF02737">
    <property type="entry name" value="3HCDH_N"/>
    <property type="match status" value="1"/>
</dbReference>
<proteinExistence type="inferred from homology"/>
<dbReference type="InterPro" id="IPR036291">
    <property type="entry name" value="NAD(P)-bd_dom_sf"/>
</dbReference>
<organism evidence="5 6">
    <name type="scientific">Corallibacter vietnamensis</name>
    <dbReference type="NCBI Taxonomy" id="904130"/>
    <lineage>
        <taxon>Bacteria</taxon>
        <taxon>Pseudomonadati</taxon>
        <taxon>Bacteroidota</taxon>
        <taxon>Flavobacteriia</taxon>
        <taxon>Flavobacteriales</taxon>
        <taxon>Flavobacteriaceae</taxon>
        <taxon>Corallibacter</taxon>
    </lineage>
</organism>